<evidence type="ECO:0000256" key="1">
    <source>
        <dbReference type="SAM" id="MobiDB-lite"/>
    </source>
</evidence>
<feature type="region of interest" description="Disordered" evidence="1">
    <location>
        <begin position="104"/>
        <end position="131"/>
    </location>
</feature>
<sequence length="215" mass="22974">MWGAAPFCFRPPGDLWCPSGHRSCPRSGATCASPPGRCHLLSPPVNGSTGGGGGKIKRPSPLAAEAARIHSFLRPERPPFCTQGAPLENLLCLSPVFQRGPAPTVPRDASAVPPFPREGPPAASTSVGRRSRLPLMSSERPPCWMRDAPSVFCSPLGRELRDVDQNVRGAAPSLPRLLFSSREGRRCVYLERMPDGSGALLKCGRHLDAQATPPK</sequence>
<comment type="caution">
    <text evidence="2">The sequence shown here is derived from an EMBL/GenBank/DDBJ whole genome shotgun (WGS) entry which is preliminary data.</text>
</comment>
<gene>
    <name evidence="2" type="ORF">NDU88_005784</name>
</gene>
<reference evidence="2" key="1">
    <citation type="journal article" date="2022" name="bioRxiv">
        <title>Sequencing and chromosome-scale assembly of the giantPleurodeles waltlgenome.</title>
        <authorList>
            <person name="Brown T."/>
            <person name="Elewa A."/>
            <person name="Iarovenko S."/>
            <person name="Subramanian E."/>
            <person name="Araus A.J."/>
            <person name="Petzold A."/>
            <person name="Susuki M."/>
            <person name="Suzuki K.-i.T."/>
            <person name="Hayashi T."/>
            <person name="Toyoda A."/>
            <person name="Oliveira C."/>
            <person name="Osipova E."/>
            <person name="Leigh N.D."/>
            <person name="Simon A."/>
            <person name="Yun M.H."/>
        </authorList>
    </citation>
    <scope>NUCLEOTIDE SEQUENCE</scope>
    <source>
        <strain evidence="2">20211129_DDA</strain>
        <tissue evidence="2">Liver</tissue>
    </source>
</reference>
<accession>A0AAV7QG16</accession>
<protein>
    <submittedName>
        <fullName evidence="2">Uncharacterized protein</fullName>
    </submittedName>
</protein>
<dbReference type="AlphaFoldDB" id="A0AAV7QG16"/>
<dbReference type="Proteomes" id="UP001066276">
    <property type="component" value="Chromosome 6"/>
</dbReference>
<evidence type="ECO:0000313" key="2">
    <source>
        <dbReference type="EMBL" id="KAJ1139411.1"/>
    </source>
</evidence>
<dbReference type="EMBL" id="JANPWB010000010">
    <property type="protein sequence ID" value="KAJ1139411.1"/>
    <property type="molecule type" value="Genomic_DNA"/>
</dbReference>
<keyword evidence="3" id="KW-1185">Reference proteome</keyword>
<organism evidence="2 3">
    <name type="scientific">Pleurodeles waltl</name>
    <name type="common">Iberian ribbed newt</name>
    <dbReference type="NCBI Taxonomy" id="8319"/>
    <lineage>
        <taxon>Eukaryota</taxon>
        <taxon>Metazoa</taxon>
        <taxon>Chordata</taxon>
        <taxon>Craniata</taxon>
        <taxon>Vertebrata</taxon>
        <taxon>Euteleostomi</taxon>
        <taxon>Amphibia</taxon>
        <taxon>Batrachia</taxon>
        <taxon>Caudata</taxon>
        <taxon>Salamandroidea</taxon>
        <taxon>Salamandridae</taxon>
        <taxon>Pleurodelinae</taxon>
        <taxon>Pleurodeles</taxon>
    </lineage>
</organism>
<evidence type="ECO:0000313" key="3">
    <source>
        <dbReference type="Proteomes" id="UP001066276"/>
    </source>
</evidence>
<proteinExistence type="predicted"/>
<name>A0AAV7QG16_PLEWA</name>